<evidence type="ECO:0000259" key="5">
    <source>
        <dbReference type="PROSITE" id="PS00716"/>
    </source>
</evidence>
<dbReference type="InterPro" id="IPR050239">
    <property type="entry name" value="Sigma-70_RNA_pol_init_factors"/>
</dbReference>
<comment type="caution">
    <text evidence="6">The sequence shown here is derived from an EMBL/GenBank/DDBJ whole genome shotgun (WGS) entry which is preliminary data.</text>
</comment>
<dbReference type="SUPFAM" id="SSF88946">
    <property type="entry name" value="Sigma2 domain of RNA polymerase sigma factors"/>
    <property type="match status" value="1"/>
</dbReference>
<sequence>MGGVSQQNFVELLFNIYKDKGFVSTDTVFEVLNSTDMSLDAVDRICDELLSMGVIIRDDPADFSDDDDGEYDRGKADYEQLYDEVLLLEPELKPLIDFLRQIQPPQHREWRMLMPQAQAGNAFAQNRLCEMYLRTVLNLSCSIAKRYDLPMADTFQEGTIGLLTAIQKYNPLDQDVFPTYFPLWVRQRIFRSIPFSPKPDVYFPVHIKSTLYSIYELVKNHYCELCDTATHCPNLVQGIVTTLECTPELAIQYLDYFIPTDSLEQVSAESPALVSDGGNLCQSYDEQLDTVKLYDLVRKELSTFKPREQKIIFLRYGFEDGTVHTLEEVGVEFELTRERIRQIEAKVIRKLRHPSHSKKLKEFW</sequence>
<reference evidence="6" key="1">
    <citation type="submission" date="2019-08" db="EMBL/GenBank/DDBJ databases">
        <authorList>
            <person name="Kucharzyk K."/>
            <person name="Murdoch R.W."/>
            <person name="Higgins S."/>
            <person name="Loffler F."/>
        </authorList>
    </citation>
    <scope>NUCLEOTIDE SEQUENCE</scope>
</reference>
<dbReference type="InterPro" id="IPR014284">
    <property type="entry name" value="RNA_pol_sigma-70_dom"/>
</dbReference>
<evidence type="ECO:0000256" key="4">
    <source>
        <dbReference type="ARBA" id="ARBA00023163"/>
    </source>
</evidence>
<dbReference type="GO" id="GO:0006352">
    <property type="term" value="P:DNA-templated transcription initiation"/>
    <property type="evidence" value="ECO:0007669"/>
    <property type="project" value="InterPro"/>
</dbReference>
<protein>
    <submittedName>
        <fullName evidence="6">RNA polymerase sigma factor SigA</fullName>
    </submittedName>
</protein>
<dbReference type="GO" id="GO:0016987">
    <property type="term" value="F:sigma factor activity"/>
    <property type="evidence" value="ECO:0007669"/>
    <property type="project" value="UniProtKB-KW"/>
</dbReference>
<keyword evidence="1" id="KW-0805">Transcription regulation</keyword>
<dbReference type="Gene3D" id="1.10.10.10">
    <property type="entry name" value="Winged helix-like DNA-binding domain superfamily/Winged helix DNA-binding domain"/>
    <property type="match status" value="1"/>
</dbReference>
<dbReference type="InterPro" id="IPR013324">
    <property type="entry name" value="RNA_pol_sigma_r3/r4-like"/>
</dbReference>
<dbReference type="InterPro" id="IPR007630">
    <property type="entry name" value="RNA_pol_sigma70_r4"/>
</dbReference>
<dbReference type="PANTHER" id="PTHR30603">
    <property type="entry name" value="RNA POLYMERASE SIGMA FACTOR RPO"/>
    <property type="match status" value="1"/>
</dbReference>
<evidence type="ECO:0000256" key="3">
    <source>
        <dbReference type="ARBA" id="ARBA00023125"/>
    </source>
</evidence>
<dbReference type="NCBIfam" id="TIGR02937">
    <property type="entry name" value="sigma70-ECF"/>
    <property type="match status" value="1"/>
</dbReference>
<accession>A0A644XEV9</accession>
<dbReference type="InterPro" id="IPR013325">
    <property type="entry name" value="RNA_pol_sigma_r2"/>
</dbReference>
<dbReference type="Pfam" id="PF04542">
    <property type="entry name" value="Sigma70_r2"/>
    <property type="match status" value="1"/>
</dbReference>
<dbReference type="Gene3D" id="1.20.120.1810">
    <property type="match status" value="1"/>
</dbReference>
<keyword evidence="3" id="KW-0238">DNA-binding</keyword>
<dbReference type="PROSITE" id="PS00716">
    <property type="entry name" value="SIGMA70_2"/>
    <property type="match status" value="1"/>
</dbReference>
<dbReference type="GO" id="GO:0003677">
    <property type="term" value="F:DNA binding"/>
    <property type="evidence" value="ECO:0007669"/>
    <property type="project" value="UniProtKB-KW"/>
</dbReference>
<dbReference type="AlphaFoldDB" id="A0A644XEV9"/>
<keyword evidence="4" id="KW-0804">Transcription</keyword>
<dbReference type="EMBL" id="VSSQ01002335">
    <property type="protein sequence ID" value="MPM14770.1"/>
    <property type="molecule type" value="Genomic_DNA"/>
</dbReference>
<proteinExistence type="predicted"/>
<name>A0A644XEV9_9ZZZZ</name>
<gene>
    <name evidence="6" type="primary">sigA_19</name>
    <name evidence="6" type="ORF">SDC9_61134</name>
</gene>
<dbReference type="PRINTS" id="PR00046">
    <property type="entry name" value="SIGMA70FCT"/>
</dbReference>
<evidence type="ECO:0000256" key="1">
    <source>
        <dbReference type="ARBA" id="ARBA00023015"/>
    </source>
</evidence>
<evidence type="ECO:0000313" key="6">
    <source>
        <dbReference type="EMBL" id="MPM14770.1"/>
    </source>
</evidence>
<dbReference type="PANTHER" id="PTHR30603:SF60">
    <property type="entry name" value="RNA POLYMERASE SIGMA FACTOR RPOD"/>
    <property type="match status" value="1"/>
</dbReference>
<evidence type="ECO:0000256" key="2">
    <source>
        <dbReference type="ARBA" id="ARBA00023082"/>
    </source>
</evidence>
<dbReference type="Pfam" id="PF04545">
    <property type="entry name" value="Sigma70_r4"/>
    <property type="match status" value="1"/>
</dbReference>
<dbReference type="InterPro" id="IPR036388">
    <property type="entry name" value="WH-like_DNA-bd_sf"/>
</dbReference>
<feature type="domain" description="RNA polymerase sigma-70" evidence="5">
    <location>
        <begin position="325"/>
        <end position="351"/>
    </location>
</feature>
<dbReference type="InterPro" id="IPR000943">
    <property type="entry name" value="RNA_pol_sigma70"/>
</dbReference>
<dbReference type="InterPro" id="IPR007627">
    <property type="entry name" value="RNA_pol_sigma70_r2"/>
</dbReference>
<dbReference type="CDD" id="cd06171">
    <property type="entry name" value="Sigma70_r4"/>
    <property type="match status" value="1"/>
</dbReference>
<keyword evidence="2" id="KW-0731">Sigma factor</keyword>
<dbReference type="SUPFAM" id="SSF88659">
    <property type="entry name" value="Sigma3 and sigma4 domains of RNA polymerase sigma factors"/>
    <property type="match status" value="1"/>
</dbReference>
<organism evidence="6">
    <name type="scientific">bioreactor metagenome</name>
    <dbReference type="NCBI Taxonomy" id="1076179"/>
    <lineage>
        <taxon>unclassified sequences</taxon>
        <taxon>metagenomes</taxon>
        <taxon>ecological metagenomes</taxon>
    </lineage>
</organism>